<dbReference type="Gene3D" id="3.40.50.300">
    <property type="entry name" value="P-loop containing nucleotide triphosphate hydrolases"/>
    <property type="match status" value="1"/>
</dbReference>
<keyword evidence="3 5" id="KW-0067">ATP-binding</keyword>
<dbReference type="InterPro" id="IPR032823">
    <property type="entry name" value="BCA_ABC_TP_C"/>
</dbReference>
<dbReference type="PROSITE" id="PS50893">
    <property type="entry name" value="ABC_TRANSPORTER_2"/>
    <property type="match status" value="1"/>
</dbReference>
<dbReference type="GO" id="GO:0005886">
    <property type="term" value="C:plasma membrane"/>
    <property type="evidence" value="ECO:0007669"/>
    <property type="project" value="TreeGrafter"/>
</dbReference>
<dbReference type="FunFam" id="3.40.50.300:FF:000421">
    <property type="entry name" value="Branched-chain amino acid ABC transporter ATP-binding protein"/>
    <property type="match status" value="1"/>
</dbReference>
<dbReference type="SUPFAM" id="SSF52540">
    <property type="entry name" value="P-loop containing nucleoside triphosphate hydrolases"/>
    <property type="match status" value="1"/>
</dbReference>
<keyword evidence="1" id="KW-0813">Transport</keyword>
<comment type="caution">
    <text evidence="5">The sequence shown here is derived from an EMBL/GenBank/DDBJ whole genome shotgun (WGS) entry which is preliminary data.</text>
</comment>
<dbReference type="GO" id="GO:0005524">
    <property type="term" value="F:ATP binding"/>
    <property type="evidence" value="ECO:0007669"/>
    <property type="project" value="UniProtKB-KW"/>
</dbReference>
<organism evidence="5">
    <name type="scientific">Caldilineaceae bacterium SB0662_bin_9</name>
    <dbReference type="NCBI Taxonomy" id="2605258"/>
    <lineage>
        <taxon>Bacteria</taxon>
        <taxon>Bacillati</taxon>
        <taxon>Chloroflexota</taxon>
        <taxon>Caldilineae</taxon>
        <taxon>Caldilineales</taxon>
        <taxon>Caldilineaceae</taxon>
    </lineage>
</organism>
<name>A0A6B1DQW5_9CHLR</name>
<sequence length="257" mass="28502">MPLLTIEELSIQFGGILALDGVGFSVDEAEIVSIIGPNGAGKTTVFNCLTRVYDPTKGSIRFMGRDLLKMRPHQVVANGVARTFQNLELFSSMSVLDNLLVGQHSKIRYSALDAVFRLPRQMREERKARSRAEDTLELMELTQFRDIPVHALSYDLKKRVEIARALVSQPKLALLDEPAGGLTHQQVDSIARIVRGIRDELGVAVLLVEHRMGLVMDISDRVCVLDFGRKIADGTPTEVRRDPAVIQTYLGAPRVDA</sequence>
<dbReference type="InterPro" id="IPR003593">
    <property type="entry name" value="AAA+_ATPase"/>
</dbReference>
<dbReference type="AlphaFoldDB" id="A0A6B1DQW5"/>
<reference evidence="5" key="1">
    <citation type="submission" date="2019-09" db="EMBL/GenBank/DDBJ databases">
        <title>Characterisation of the sponge microbiome using genome-centric metagenomics.</title>
        <authorList>
            <person name="Engelberts J.P."/>
            <person name="Robbins S.J."/>
            <person name="De Goeij J.M."/>
            <person name="Aranda M."/>
            <person name="Bell S.C."/>
            <person name="Webster N.S."/>
        </authorList>
    </citation>
    <scope>NUCLEOTIDE SEQUENCE</scope>
    <source>
        <strain evidence="5">SB0662_bin_9</strain>
    </source>
</reference>
<dbReference type="GO" id="GO:0016887">
    <property type="term" value="F:ATP hydrolysis activity"/>
    <property type="evidence" value="ECO:0007669"/>
    <property type="project" value="InterPro"/>
</dbReference>
<keyword evidence="2" id="KW-0547">Nucleotide-binding</keyword>
<dbReference type="InterPro" id="IPR051120">
    <property type="entry name" value="ABC_AA/LPS_Transport"/>
</dbReference>
<accession>A0A6B1DQW5</accession>
<proteinExistence type="predicted"/>
<protein>
    <submittedName>
        <fullName evidence="5">ABC transporter ATP-binding protein</fullName>
    </submittedName>
</protein>
<dbReference type="Pfam" id="PF00005">
    <property type="entry name" value="ABC_tran"/>
    <property type="match status" value="1"/>
</dbReference>
<dbReference type="InterPro" id="IPR027417">
    <property type="entry name" value="P-loop_NTPase"/>
</dbReference>
<evidence type="ECO:0000313" key="5">
    <source>
        <dbReference type="EMBL" id="MYD89216.1"/>
    </source>
</evidence>
<gene>
    <name evidence="5" type="ORF">F4Y08_02590</name>
</gene>
<dbReference type="CDD" id="cd03219">
    <property type="entry name" value="ABC_Mj1267_LivG_branched"/>
    <property type="match status" value="1"/>
</dbReference>
<dbReference type="SMART" id="SM00382">
    <property type="entry name" value="AAA"/>
    <property type="match status" value="1"/>
</dbReference>
<dbReference type="Pfam" id="PF12399">
    <property type="entry name" value="BCA_ABC_TP_C"/>
    <property type="match status" value="1"/>
</dbReference>
<evidence type="ECO:0000256" key="1">
    <source>
        <dbReference type="ARBA" id="ARBA00022448"/>
    </source>
</evidence>
<dbReference type="PANTHER" id="PTHR45772">
    <property type="entry name" value="CONSERVED COMPONENT OF ABC TRANSPORTER FOR NATURAL AMINO ACIDS-RELATED"/>
    <property type="match status" value="1"/>
</dbReference>
<dbReference type="EMBL" id="VXPY01000013">
    <property type="protein sequence ID" value="MYD89216.1"/>
    <property type="molecule type" value="Genomic_DNA"/>
</dbReference>
<evidence type="ECO:0000256" key="3">
    <source>
        <dbReference type="ARBA" id="ARBA00022840"/>
    </source>
</evidence>
<evidence type="ECO:0000256" key="2">
    <source>
        <dbReference type="ARBA" id="ARBA00022741"/>
    </source>
</evidence>
<feature type="domain" description="ABC transporter" evidence="4">
    <location>
        <begin position="4"/>
        <end position="252"/>
    </location>
</feature>
<evidence type="ECO:0000259" key="4">
    <source>
        <dbReference type="PROSITE" id="PS50893"/>
    </source>
</evidence>
<dbReference type="InterPro" id="IPR003439">
    <property type="entry name" value="ABC_transporter-like_ATP-bd"/>
</dbReference>
<dbReference type="PANTHER" id="PTHR45772:SF1">
    <property type="entry name" value="ABC TRANSPORTER ATP-BINDING PROTEIN"/>
    <property type="match status" value="1"/>
</dbReference>